<organism evidence="1 2">
    <name type="scientific">Gluconacetobacter diazotrophicus</name>
    <name type="common">Acetobacter diazotrophicus</name>
    <dbReference type="NCBI Taxonomy" id="33996"/>
    <lineage>
        <taxon>Bacteria</taxon>
        <taxon>Pseudomonadati</taxon>
        <taxon>Pseudomonadota</taxon>
        <taxon>Alphaproteobacteria</taxon>
        <taxon>Acetobacterales</taxon>
        <taxon>Acetobacteraceae</taxon>
        <taxon>Gluconacetobacter</taxon>
    </lineage>
</organism>
<evidence type="ECO:0000313" key="1">
    <source>
        <dbReference type="EMBL" id="MBB2157703.1"/>
    </source>
</evidence>
<evidence type="ECO:0000313" key="2">
    <source>
        <dbReference type="Proteomes" id="UP000550787"/>
    </source>
</evidence>
<dbReference type="Proteomes" id="UP000550787">
    <property type="component" value="Unassembled WGS sequence"/>
</dbReference>
<dbReference type="RefSeq" id="WP_183116336.1">
    <property type="nucleotide sequence ID" value="NZ_JABEQG010000039.1"/>
</dbReference>
<dbReference type="AlphaFoldDB" id="A0A7W4I7I1"/>
<proteinExistence type="predicted"/>
<accession>A0A7W4I7I1</accession>
<name>A0A7W4I7I1_GLUDI</name>
<protein>
    <submittedName>
        <fullName evidence="1">Uncharacterized protein</fullName>
    </submittedName>
</protein>
<comment type="caution">
    <text evidence="1">The sequence shown here is derived from an EMBL/GenBank/DDBJ whole genome shotgun (WGS) entry which is preliminary data.</text>
</comment>
<gene>
    <name evidence="1" type="ORF">HLH33_15530</name>
</gene>
<dbReference type="EMBL" id="JABEQG010000039">
    <property type="protein sequence ID" value="MBB2157703.1"/>
    <property type="molecule type" value="Genomic_DNA"/>
</dbReference>
<reference evidence="1 2" key="1">
    <citation type="submission" date="2020-04" db="EMBL/GenBank/DDBJ databases">
        <title>Description of novel Gluconacetobacter.</title>
        <authorList>
            <person name="Sombolestani A."/>
        </authorList>
    </citation>
    <scope>NUCLEOTIDE SEQUENCE [LARGE SCALE GENOMIC DNA]</scope>
    <source>
        <strain evidence="1 2">LMG 7603</strain>
    </source>
</reference>
<sequence>MTGCVAALPSPAPLFATGSPVPAENSTEYNIVLLNVIRRIDQFPDFGGESIEGNDTNGYGH</sequence>